<dbReference type="PROSITE" id="PS51257">
    <property type="entry name" value="PROKAR_LIPOPROTEIN"/>
    <property type="match status" value="1"/>
</dbReference>
<accession>A0ABY6ATR7</accession>
<dbReference type="Proteomes" id="UP001064933">
    <property type="component" value="Chromosome"/>
</dbReference>
<dbReference type="EMBL" id="CP104562">
    <property type="protein sequence ID" value="UXH76616.1"/>
    <property type="molecule type" value="Genomic_DNA"/>
</dbReference>
<organism evidence="1 2">
    <name type="scientific">Roseateles amylovorans</name>
    <dbReference type="NCBI Taxonomy" id="2978473"/>
    <lineage>
        <taxon>Bacteria</taxon>
        <taxon>Pseudomonadati</taxon>
        <taxon>Pseudomonadota</taxon>
        <taxon>Betaproteobacteria</taxon>
        <taxon>Burkholderiales</taxon>
        <taxon>Sphaerotilaceae</taxon>
        <taxon>Roseateles</taxon>
    </lineage>
</organism>
<proteinExistence type="predicted"/>
<gene>
    <name evidence="1" type="ORF">N4261_16390</name>
</gene>
<sequence length="209" mass="22104">MTRTDPFSAAPQPASASACADAARRTAAGRAAQPAGRPARALATIAAIALTSVLAMGLTGCSEGYPAEDLAQLSPFDMSNAQRLRALNEISTQAHRSERARFVLEPDCRLVVARESKSKTRSAPRTSHTYALRRAMDAGVFFNETDRSFEVHLLASADPGAARLGVLLKSASWTHATQADLLVQLVIRDCKNGSATTAQPLRDGATGDL</sequence>
<protein>
    <submittedName>
        <fullName evidence="1">Uncharacterized protein</fullName>
    </submittedName>
</protein>
<evidence type="ECO:0000313" key="1">
    <source>
        <dbReference type="EMBL" id="UXH76616.1"/>
    </source>
</evidence>
<keyword evidence="2" id="KW-1185">Reference proteome</keyword>
<dbReference type="RefSeq" id="WP_261756350.1">
    <property type="nucleotide sequence ID" value="NZ_CP104562.2"/>
</dbReference>
<reference evidence="1" key="1">
    <citation type="submission" date="2022-10" db="EMBL/GenBank/DDBJ databases">
        <title>Characterization and whole genome sequencing of a new Roseateles species, isolated from fresh water.</title>
        <authorList>
            <person name="Guliayeva D.Y."/>
            <person name="Akhremchuk A.E."/>
            <person name="Sikolenko M.A."/>
            <person name="Valentovich L.N."/>
            <person name="Sidarenka A.V."/>
        </authorList>
    </citation>
    <scope>NUCLEOTIDE SEQUENCE</scope>
    <source>
        <strain evidence="1">BIM B-1768</strain>
    </source>
</reference>
<name>A0ABY6ATR7_9BURK</name>
<evidence type="ECO:0000313" key="2">
    <source>
        <dbReference type="Proteomes" id="UP001064933"/>
    </source>
</evidence>